<accession>A0ACC2GBH3</accession>
<keyword evidence="2" id="KW-1185">Reference proteome</keyword>
<proteinExistence type="predicted"/>
<protein>
    <submittedName>
        <fullName evidence="1">Uncharacterized protein</fullName>
    </submittedName>
</protein>
<sequence length="140" mass="15479">MNSQSTEFHFGMVPTNQAPPKYICLCPCLQWVPAFQTPPQCHSLSRLGKGRTEPLGEERVAAGVRCGWEVRWSVSGTDGLGSDFCGGPQNLLQQGKKTGDLRGEPETERCRGHLTLPYPSLENKSPGLCFLYDGKCVKHW</sequence>
<evidence type="ECO:0000313" key="2">
    <source>
        <dbReference type="Proteomes" id="UP001157502"/>
    </source>
</evidence>
<name>A0ACC2GBH3_DALPE</name>
<gene>
    <name evidence="1" type="ORF">DPEC_G00185040</name>
</gene>
<reference evidence="1" key="1">
    <citation type="submission" date="2021-05" db="EMBL/GenBank/DDBJ databases">
        <authorList>
            <person name="Pan Q."/>
            <person name="Jouanno E."/>
            <person name="Zahm M."/>
            <person name="Klopp C."/>
            <person name="Cabau C."/>
            <person name="Louis A."/>
            <person name="Berthelot C."/>
            <person name="Parey E."/>
            <person name="Roest Crollius H."/>
            <person name="Montfort J."/>
            <person name="Robinson-Rechavi M."/>
            <person name="Bouchez O."/>
            <person name="Lampietro C."/>
            <person name="Lopez Roques C."/>
            <person name="Donnadieu C."/>
            <person name="Postlethwait J."/>
            <person name="Bobe J."/>
            <person name="Dillon D."/>
            <person name="Chandos A."/>
            <person name="von Hippel F."/>
            <person name="Guiguen Y."/>
        </authorList>
    </citation>
    <scope>NUCLEOTIDE SEQUENCE</scope>
    <source>
        <strain evidence="1">YG-Jan2019</strain>
    </source>
</reference>
<organism evidence="1 2">
    <name type="scientific">Dallia pectoralis</name>
    <name type="common">Alaska blackfish</name>
    <dbReference type="NCBI Taxonomy" id="75939"/>
    <lineage>
        <taxon>Eukaryota</taxon>
        <taxon>Metazoa</taxon>
        <taxon>Chordata</taxon>
        <taxon>Craniata</taxon>
        <taxon>Vertebrata</taxon>
        <taxon>Euteleostomi</taxon>
        <taxon>Actinopterygii</taxon>
        <taxon>Neopterygii</taxon>
        <taxon>Teleostei</taxon>
        <taxon>Protacanthopterygii</taxon>
        <taxon>Esociformes</taxon>
        <taxon>Umbridae</taxon>
        <taxon>Dallia</taxon>
    </lineage>
</organism>
<dbReference type="EMBL" id="CM055742">
    <property type="protein sequence ID" value="KAJ8000885.1"/>
    <property type="molecule type" value="Genomic_DNA"/>
</dbReference>
<comment type="caution">
    <text evidence="1">The sequence shown here is derived from an EMBL/GenBank/DDBJ whole genome shotgun (WGS) entry which is preliminary data.</text>
</comment>
<evidence type="ECO:0000313" key="1">
    <source>
        <dbReference type="EMBL" id="KAJ8000885.1"/>
    </source>
</evidence>
<dbReference type="Proteomes" id="UP001157502">
    <property type="component" value="Chromosome 15"/>
</dbReference>